<sequence length="461" mass="51944">MRKWWLFEKQEEPDRTDYSALQAVIFTLIVIVICVAIRAVTWPGDKHVDISFIGQAVFIPMLCALGLFFFLMIAASAERLYTESQWEIAKSQENALKTYASNSLTLAGWALLTPLEEPALNMLKLEGEFPLAPKTPLNIPRDDVFEFTPNEQLFNRLLAPLTEKLKTSHYKSFESALWVRGGDESCCDDLRRTFQRLGLTSHNIEYLPECPGYSLINDWIDKARGYVFNQLLIIVDMHDEEGDSKAMENATALLLTNDYWKTEAEKPVYLFRPISGITDIEETLPVYLQVKPVNTPKTLWYTGLSKVEKYPLMQGLDEAKLVANRLELETSFGDKSAGYRWLALALAAEAVKYAQGDQLIAASDSNRLDITPLSSRLTALSTESLYVEYTRPWQYGGYAGLMIAFAALFGVSMFNDAGPSGELSHGMALFMMIAIIVICLSIGIFISVHTQNKAYEQMKRP</sequence>
<gene>
    <name evidence="2" type="ORF">EC847_101781</name>
</gene>
<dbReference type="Proteomes" id="UP000295530">
    <property type="component" value="Unassembled WGS sequence"/>
</dbReference>
<feature type="transmembrane region" description="Helical" evidence="1">
    <location>
        <begin position="52"/>
        <end position="75"/>
    </location>
</feature>
<feature type="transmembrane region" description="Helical" evidence="1">
    <location>
        <begin position="426"/>
        <end position="448"/>
    </location>
</feature>
<keyword evidence="1" id="KW-0472">Membrane</keyword>
<name>A0A4R6EYE5_SCAGO</name>
<keyword evidence="1" id="KW-1133">Transmembrane helix</keyword>
<dbReference type="EMBL" id="SNVX01000001">
    <property type="protein sequence ID" value="TDN64845.1"/>
    <property type="molecule type" value="Genomic_DNA"/>
</dbReference>
<dbReference type="AlphaFoldDB" id="A0A4R6EYE5"/>
<protein>
    <submittedName>
        <fullName evidence="2">Uncharacterized protein</fullName>
    </submittedName>
</protein>
<feature type="transmembrane region" description="Helical" evidence="1">
    <location>
        <begin position="20"/>
        <end position="40"/>
    </location>
</feature>
<evidence type="ECO:0000313" key="3">
    <source>
        <dbReference type="Proteomes" id="UP000295530"/>
    </source>
</evidence>
<organism evidence="2 3">
    <name type="scientific">Scandinavium goeteborgense</name>
    <dbReference type="NCBI Taxonomy" id="1851514"/>
    <lineage>
        <taxon>Bacteria</taxon>
        <taxon>Pseudomonadati</taxon>
        <taxon>Pseudomonadota</taxon>
        <taxon>Gammaproteobacteria</taxon>
        <taxon>Enterobacterales</taxon>
        <taxon>Enterobacteriaceae</taxon>
        <taxon>Scandinavium</taxon>
    </lineage>
</organism>
<feature type="transmembrane region" description="Helical" evidence="1">
    <location>
        <begin position="395"/>
        <end position="414"/>
    </location>
</feature>
<keyword evidence="1" id="KW-0812">Transmembrane</keyword>
<dbReference type="RefSeq" id="WP_133460247.1">
    <property type="nucleotide sequence ID" value="NZ_SNVX01000001.1"/>
</dbReference>
<reference evidence="2 3" key="1">
    <citation type="submission" date="2019-03" db="EMBL/GenBank/DDBJ databases">
        <title>Genomic analyses of the natural microbiome of Caenorhabditis elegans.</title>
        <authorList>
            <person name="Samuel B."/>
        </authorList>
    </citation>
    <scope>NUCLEOTIDE SEQUENCE [LARGE SCALE GENOMIC DNA]</scope>
    <source>
        <strain evidence="2 3">BIGb0156</strain>
    </source>
</reference>
<proteinExistence type="predicted"/>
<comment type="caution">
    <text evidence="2">The sequence shown here is derived from an EMBL/GenBank/DDBJ whole genome shotgun (WGS) entry which is preliminary data.</text>
</comment>
<evidence type="ECO:0000313" key="2">
    <source>
        <dbReference type="EMBL" id="TDN64845.1"/>
    </source>
</evidence>
<evidence type="ECO:0000256" key="1">
    <source>
        <dbReference type="SAM" id="Phobius"/>
    </source>
</evidence>
<dbReference type="OrthoDB" id="6614983at2"/>
<accession>A0A4R6EYE5</accession>
<keyword evidence="3" id="KW-1185">Reference proteome</keyword>